<proteinExistence type="predicted"/>
<evidence type="ECO:0000313" key="2">
    <source>
        <dbReference type="Proteomes" id="UP000691718"/>
    </source>
</evidence>
<sequence>MSAALQPLDQLKSGEINTVWESLSSHVLDTAKSTLGLRVRKHEDWFDDNDGVLTDAIDKHRRLLKQHSRTHQSGSIKELRYSYLEIRKLARQAKDKWWQEKARQMQWLADTNQLGEFYAEVRHLLGTSTMVKVPLNSTSSEALFKSREEILERWAEHFNTLLNVDHFVT</sequence>
<protein>
    <submittedName>
        <fullName evidence="1">(apollo) hypothetical protein</fullName>
    </submittedName>
</protein>
<reference evidence="1" key="1">
    <citation type="submission" date="2021-04" db="EMBL/GenBank/DDBJ databases">
        <authorList>
            <person name="Tunstrom K."/>
        </authorList>
    </citation>
    <scope>NUCLEOTIDE SEQUENCE</scope>
</reference>
<dbReference type="AlphaFoldDB" id="A0A8S3XZ16"/>
<comment type="caution">
    <text evidence="1">The sequence shown here is derived from an EMBL/GenBank/DDBJ whole genome shotgun (WGS) entry which is preliminary data.</text>
</comment>
<organism evidence="1 2">
    <name type="scientific">Parnassius apollo</name>
    <name type="common">Apollo butterfly</name>
    <name type="synonym">Papilio apollo</name>
    <dbReference type="NCBI Taxonomy" id="110799"/>
    <lineage>
        <taxon>Eukaryota</taxon>
        <taxon>Metazoa</taxon>
        <taxon>Ecdysozoa</taxon>
        <taxon>Arthropoda</taxon>
        <taxon>Hexapoda</taxon>
        <taxon>Insecta</taxon>
        <taxon>Pterygota</taxon>
        <taxon>Neoptera</taxon>
        <taxon>Endopterygota</taxon>
        <taxon>Lepidoptera</taxon>
        <taxon>Glossata</taxon>
        <taxon>Ditrysia</taxon>
        <taxon>Papilionoidea</taxon>
        <taxon>Papilionidae</taxon>
        <taxon>Parnassiinae</taxon>
        <taxon>Parnassini</taxon>
        <taxon>Parnassius</taxon>
        <taxon>Parnassius</taxon>
    </lineage>
</organism>
<evidence type="ECO:0000313" key="1">
    <source>
        <dbReference type="EMBL" id="CAG5046568.1"/>
    </source>
</evidence>
<dbReference type="Proteomes" id="UP000691718">
    <property type="component" value="Unassembled WGS sequence"/>
</dbReference>
<gene>
    <name evidence="1" type="ORF">PAPOLLO_LOCUS23630</name>
</gene>
<accession>A0A8S3XZ16</accession>
<keyword evidence="2" id="KW-1185">Reference proteome</keyword>
<dbReference type="EMBL" id="CAJQZP010001441">
    <property type="protein sequence ID" value="CAG5046568.1"/>
    <property type="molecule type" value="Genomic_DNA"/>
</dbReference>
<name>A0A8S3XZ16_PARAO</name>
<dbReference type="OrthoDB" id="410381at2759"/>